<feature type="transmembrane region" description="Helical" evidence="2">
    <location>
        <begin position="137"/>
        <end position="160"/>
    </location>
</feature>
<evidence type="ECO:0000313" key="5">
    <source>
        <dbReference type="EMBL" id="CAF3815808.1"/>
    </source>
</evidence>
<name>A0A814LK59_9BILA</name>
<dbReference type="Proteomes" id="UP000681722">
    <property type="component" value="Unassembled WGS sequence"/>
</dbReference>
<sequence length="162" mass="19086">MVAELDGRSHENRSYLWNVKRMEFKSLKAPLNDDIDSNDYDTDETNEDDDNDNDRKKKDDPDYKFGQKQQRSTLNISQLAFMQNALGYGQTGTVYACLHKNQRVATEMVDISKKKQLYHQLQKEMEKYEHLKRLQNLCIQMLVVHGILFCVHCHLFGYYVSL</sequence>
<dbReference type="AlphaFoldDB" id="A0A814LK59"/>
<evidence type="ECO:0000313" key="7">
    <source>
        <dbReference type="Proteomes" id="UP000663829"/>
    </source>
</evidence>
<proteinExistence type="predicted"/>
<evidence type="ECO:0000256" key="1">
    <source>
        <dbReference type="SAM" id="MobiDB-lite"/>
    </source>
</evidence>
<gene>
    <name evidence="4" type="ORF">GPM918_LOCUS17035</name>
    <name evidence="3" type="ORF">OVA965_LOCUS16829</name>
    <name evidence="6" type="ORF">SRO942_LOCUS17037</name>
    <name evidence="5" type="ORF">TMI583_LOCUS16839</name>
</gene>
<dbReference type="EMBL" id="CAJNOQ010004595">
    <property type="protein sequence ID" value="CAF1066155.1"/>
    <property type="molecule type" value="Genomic_DNA"/>
</dbReference>
<accession>A0A814LK59</accession>
<protein>
    <submittedName>
        <fullName evidence="4">Uncharacterized protein</fullName>
    </submittedName>
</protein>
<dbReference type="EMBL" id="CAJNOK010007899">
    <property type="protein sequence ID" value="CAF1048115.1"/>
    <property type="molecule type" value="Genomic_DNA"/>
</dbReference>
<feature type="compositionally biased region" description="Basic and acidic residues" evidence="1">
    <location>
        <begin position="53"/>
        <end position="65"/>
    </location>
</feature>
<evidence type="ECO:0000256" key="2">
    <source>
        <dbReference type="SAM" id="Phobius"/>
    </source>
</evidence>
<keyword evidence="2" id="KW-0812">Transmembrane</keyword>
<keyword evidence="7" id="KW-1185">Reference proteome</keyword>
<dbReference type="Gene3D" id="3.30.200.20">
    <property type="entry name" value="Phosphorylase Kinase, domain 1"/>
    <property type="match status" value="1"/>
</dbReference>
<dbReference type="EMBL" id="CAJOBC010004596">
    <property type="protein sequence ID" value="CAF3833878.1"/>
    <property type="molecule type" value="Genomic_DNA"/>
</dbReference>
<evidence type="ECO:0000313" key="4">
    <source>
        <dbReference type="EMBL" id="CAF1066155.1"/>
    </source>
</evidence>
<dbReference type="EMBL" id="CAJOBA010007911">
    <property type="protein sequence ID" value="CAF3815808.1"/>
    <property type="molecule type" value="Genomic_DNA"/>
</dbReference>
<dbReference type="OrthoDB" id="2156052at2759"/>
<evidence type="ECO:0000313" key="6">
    <source>
        <dbReference type="EMBL" id="CAF3833878.1"/>
    </source>
</evidence>
<dbReference type="Proteomes" id="UP000663829">
    <property type="component" value="Unassembled WGS sequence"/>
</dbReference>
<keyword evidence="2" id="KW-1133">Transmembrane helix</keyword>
<dbReference type="Proteomes" id="UP000677228">
    <property type="component" value="Unassembled WGS sequence"/>
</dbReference>
<organism evidence="4 7">
    <name type="scientific">Didymodactylos carnosus</name>
    <dbReference type="NCBI Taxonomy" id="1234261"/>
    <lineage>
        <taxon>Eukaryota</taxon>
        <taxon>Metazoa</taxon>
        <taxon>Spiralia</taxon>
        <taxon>Gnathifera</taxon>
        <taxon>Rotifera</taxon>
        <taxon>Eurotatoria</taxon>
        <taxon>Bdelloidea</taxon>
        <taxon>Philodinida</taxon>
        <taxon>Philodinidae</taxon>
        <taxon>Didymodactylos</taxon>
    </lineage>
</organism>
<dbReference type="Proteomes" id="UP000682733">
    <property type="component" value="Unassembled WGS sequence"/>
</dbReference>
<feature type="compositionally biased region" description="Acidic residues" evidence="1">
    <location>
        <begin position="33"/>
        <end position="52"/>
    </location>
</feature>
<feature type="region of interest" description="Disordered" evidence="1">
    <location>
        <begin position="31"/>
        <end position="71"/>
    </location>
</feature>
<keyword evidence="2" id="KW-0472">Membrane</keyword>
<comment type="caution">
    <text evidence="4">The sequence shown here is derived from an EMBL/GenBank/DDBJ whole genome shotgun (WGS) entry which is preliminary data.</text>
</comment>
<evidence type="ECO:0000313" key="3">
    <source>
        <dbReference type="EMBL" id="CAF1048115.1"/>
    </source>
</evidence>
<reference evidence="4" key="1">
    <citation type="submission" date="2021-02" db="EMBL/GenBank/DDBJ databases">
        <authorList>
            <person name="Nowell W R."/>
        </authorList>
    </citation>
    <scope>NUCLEOTIDE SEQUENCE</scope>
</reference>